<reference evidence="1" key="1">
    <citation type="journal article" date="2009" name="PLoS Genet.">
        <title>Sequencing, mapping, and analysis of 27,455 maize full-length cDNAs.</title>
        <authorList>
            <person name="Soderlund C."/>
            <person name="Descour A."/>
            <person name="Kudrna D."/>
            <person name="Bomhoff M."/>
            <person name="Boyd L."/>
            <person name="Currie J."/>
            <person name="Angelova A."/>
            <person name="Collura K."/>
            <person name="Wissotski M."/>
            <person name="Ashley E."/>
            <person name="Morrow D."/>
            <person name="Fernandes J."/>
            <person name="Walbot V."/>
            <person name="Yu Y."/>
        </authorList>
    </citation>
    <scope>NUCLEOTIDE SEQUENCE</scope>
    <source>
        <strain evidence="1">B73</strain>
    </source>
</reference>
<evidence type="ECO:0000313" key="1">
    <source>
        <dbReference type="EMBL" id="ACN34033.1"/>
    </source>
</evidence>
<name>C0PFR7_MAIZE</name>
<organism evidence="1">
    <name type="scientific">Zea mays</name>
    <name type="common">Maize</name>
    <dbReference type="NCBI Taxonomy" id="4577"/>
    <lineage>
        <taxon>Eukaryota</taxon>
        <taxon>Viridiplantae</taxon>
        <taxon>Streptophyta</taxon>
        <taxon>Embryophyta</taxon>
        <taxon>Tracheophyta</taxon>
        <taxon>Spermatophyta</taxon>
        <taxon>Magnoliopsida</taxon>
        <taxon>Liliopsida</taxon>
        <taxon>Poales</taxon>
        <taxon>Poaceae</taxon>
        <taxon>PACMAD clade</taxon>
        <taxon>Panicoideae</taxon>
        <taxon>Andropogonodae</taxon>
        <taxon>Andropogoneae</taxon>
        <taxon>Tripsacinae</taxon>
        <taxon>Zea</taxon>
    </lineage>
</organism>
<accession>C0PFR7</accession>
<reference evidence="1" key="2">
    <citation type="submission" date="2012-06" db="EMBL/GenBank/DDBJ databases">
        <authorList>
            <person name="Yu Y."/>
            <person name="Currie J."/>
            <person name="Lomeli R."/>
            <person name="Angelova A."/>
            <person name="Collura K."/>
            <person name="Wissotski M."/>
            <person name="Campos D."/>
            <person name="Kudrna D."/>
            <person name="Golser W."/>
            <person name="Ashely E."/>
            <person name="Descour A."/>
            <person name="Fernandes J."/>
            <person name="Soderlund C."/>
            <person name="Walbot V."/>
        </authorList>
    </citation>
    <scope>NUCLEOTIDE SEQUENCE</scope>
    <source>
        <strain evidence="1">B73</strain>
    </source>
</reference>
<sequence>MMQAKLVPLEYKKLERYYRNLPRLKKIGLRNIIVDILNPPQSRRGIMHALKTSSSVNGATT</sequence>
<proteinExistence type="evidence at transcript level"/>
<dbReference type="EMBL" id="BT067136">
    <property type="protein sequence ID" value="ACN34033.1"/>
    <property type="molecule type" value="mRNA"/>
</dbReference>
<protein>
    <submittedName>
        <fullName evidence="1">Uncharacterized protein</fullName>
    </submittedName>
</protein>
<dbReference type="AlphaFoldDB" id="C0PFR7"/>